<dbReference type="PANTHER" id="PTHR33867:SF1">
    <property type="entry name" value="RIBOSOME MATURATION FACTOR RIMP"/>
    <property type="match status" value="1"/>
</dbReference>
<dbReference type="PANTHER" id="PTHR33867">
    <property type="entry name" value="RIBOSOME MATURATION FACTOR RIMP"/>
    <property type="match status" value="1"/>
</dbReference>
<feature type="domain" description="Ribosome maturation factor RimP N-terminal" evidence="4">
    <location>
        <begin position="11"/>
        <end position="82"/>
    </location>
</feature>
<name>A0ABT8R4T2_9BACT</name>
<comment type="function">
    <text evidence="3">Required for maturation of 30S ribosomal subunits.</text>
</comment>
<evidence type="ECO:0000256" key="2">
    <source>
        <dbReference type="ARBA" id="ARBA00022517"/>
    </source>
</evidence>
<organism evidence="6 7">
    <name type="scientific">Rhodocytophaga aerolata</name>
    <dbReference type="NCBI Taxonomy" id="455078"/>
    <lineage>
        <taxon>Bacteria</taxon>
        <taxon>Pseudomonadati</taxon>
        <taxon>Bacteroidota</taxon>
        <taxon>Cytophagia</taxon>
        <taxon>Cytophagales</taxon>
        <taxon>Rhodocytophagaceae</taxon>
        <taxon>Rhodocytophaga</taxon>
    </lineage>
</organism>
<comment type="similarity">
    <text evidence="3">Belongs to the RimP family.</text>
</comment>
<dbReference type="SUPFAM" id="SSF75420">
    <property type="entry name" value="YhbC-like, N-terminal domain"/>
    <property type="match status" value="1"/>
</dbReference>
<evidence type="ECO:0000313" key="6">
    <source>
        <dbReference type="EMBL" id="MDO1446303.1"/>
    </source>
</evidence>
<evidence type="ECO:0000256" key="1">
    <source>
        <dbReference type="ARBA" id="ARBA00022490"/>
    </source>
</evidence>
<dbReference type="EMBL" id="JAUKPO010000003">
    <property type="protein sequence ID" value="MDO1446303.1"/>
    <property type="molecule type" value="Genomic_DNA"/>
</dbReference>
<dbReference type="Gene3D" id="3.30.300.70">
    <property type="entry name" value="RimP-like superfamily, N-terminal"/>
    <property type="match status" value="1"/>
</dbReference>
<evidence type="ECO:0000256" key="3">
    <source>
        <dbReference type="HAMAP-Rule" id="MF_01077"/>
    </source>
</evidence>
<accession>A0ABT8R4T2</accession>
<dbReference type="HAMAP" id="MF_01077">
    <property type="entry name" value="RimP"/>
    <property type="match status" value="1"/>
</dbReference>
<proteinExistence type="inferred from homology"/>
<dbReference type="Pfam" id="PF17384">
    <property type="entry name" value="DUF150_C"/>
    <property type="match status" value="1"/>
</dbReference>
<sequence length="156" mass="17437">MDLKERIEALVEGYLQGSEYFLVNVLIAGGKSVPKLIIWLDGDAGVSIDKCAEVSRWLGKRIEDENLIETNYTLEVSSPGIDQPLKLFRQYKQHLGRNLRVTLKDGSTKTGKLEEVKETSVTIAETAKGKKKENNPLLEIATTDIEKAFVLISFNL</sequence>
<dbReference type="RefSeq" id="WP_302037098.1">
    <property type="nucleotide sequence ID" value="NZ_JAUKPO010000003.1"/>
</dbReference>
<evidence type="ECO:0000313" key="7">
    <source>
        <dbReference type="Proteomes" id="UP001168528"/>
    </source>
</evidence>
<comment type="caution">
    <text evidence="6">The sequence shown here is derived from an EMBL/GenBank/DDBJ whole genome shotgun (WGS) entry which is preliminary data.</text>
</comment>
<reference evidence="6" key="1">
    <citation type="submission" date="2023-07" db="EMBL/GenBank/DDBJ databases">
        <title>The genome sequence of Rhodocytophaga aerolata KACC 12507.</title>
        <authorList>
            <person name="Zhang X."/>
        </authorList>
    </citation>
    <scope>NUCLEOTIDE SEQUENCE</scope>
    <source>
        <strain evidence="6">KACC 12507</strain>
    </source>
</reference>
<evidence type="ECO:0000259" key="4">
    <source>
        <dbReference type="Pfam" id="PF02576"/>
    </source>
</evidence>
<dbReference type="InterPro" id="IPR035956">
    <property type="entry name" value="RimP_N_sf"/>
</dbReference>
<dbReference type="Pfam" id="PF02576">
    <property type="entry name" value="RimP_N"/>
    <property type="match status" value="1"/>
</dbReference>
<gene>
    <name evidence="3" type="primary">rimP</name>
    <name evidence="6" type="ORF">Q0590_08570</name>
</gene>
<dbReference type="InterPro" id="IPR028989">
    <property type="entry name" value="RimP_N"/>
</dbReference>
<dbReference type="Proteomes" id="UP001168528">
    <property type="component" value="Unassembled WGS sequence"/>
</dbReference>
<keyword evidence="2 3" id="KW-0690">Ribosome biogenesis</keyword>
<keyword evidence="7" id="KW-1185">Reference proteome</keyword>
<dbReference type="InterPro" id="IPR003728">
    <property type="entry name" value="Ribosome_maturation_RimP"/>
</dbReference>
<evidence type="ECO:0000259" key="5">
    <source>
        <dbReference type="Pfam" id="PF17384"/>
    </source>
</evidence>
<protein>
    <recommendedName>
        <fullName evidence="3">Ribosome maturation factor RimP</fullName>
    </recommendedName>
</protein>
<dbReference type="InterPro" id="IPR028998">
    <property type="entry name" value="RimP_C"/>
</dbReference>
<feature type="domain" description="Ribosome maturation factor RimP C-terminal" evidence="5">
    <location>
        <begin position="86"/>
        <end position="154"/>
    </location>
</feature>
<keyword evidence="1 3" id="KW-0963">Cytoplasm</keyword>
<comment type="subcellular location">
    <subcellularLocation>
        <location evidence="3">Cytoplasm</location>
    </subcellularLocation>
</comment>